<dbReference type="Pfam" id="PF03235">
    <property type="entry name" value="GmrSD_N"/>
    <property type="match status" value="1"/>
</dbReference>
<proteinExistence type="predicted"/>
<evidence type="ECO:0000313" key="5">
    <source>
        <dbReference type="Proteomes" id="UP000526625"/>
    </source>
</evidence>
<dbReference type="Proteomes" id="UP000471190">
    <property type="component" value="Unassembled WGS sequence"/>
</dbReference>
<reference evidence="3 4" key="1">
    <citation type="submission" date="2020-02" db="EMBL/GenBank/DDBJ databases">
        <title>Draft genome sequence of Rhizobium tropici.</title>
        <authorList>
            <person name="Khayi S."/>
            <person name="Jemo M."/>
        </authorList>
    </citation>
    <scope>NUCLEOTIDE SEQUENCE [LARGE SCALE GENOMIC DNA]</scope>
    <source>
        <strain evidence="3 4">A12</strain>
    </source>
</reference>
<dbReference type="PANTHER" id="PTHR39639">
    <property type="entry name" value="CHROMOSOME 16, WHOLE GENOME SHOTGUN SEQUENCE"/>
    <property type="match status" value="1"/>
</dbReference>
<evidence type="ECO:0000259" key="1">
    <source>
        <dbReference type="Pfam" id="PF03235"/>
    </source>
</evidence>
<name>A0A6P1CBU0_RHITR</name>
<dbReference type="Gene3D" id="3.30.950.30">
    <property type="entry name" value="Schlafen, AAA domain"/>
    <property type="match status" value="1"/>
</dbReference>
<dbReference type="EMBL" id="JACHBF010000004">
    <property type="protein sequence ID" value="MBB6491239.1"/>
    <property type="molecule type" value="Genomic_DNA"/>
</dbReference>
<accession>A0A6P1CBU0</accession>
<dbReference type="InterPro" id="IPR004919">
    <property type="entry name" value="GmrSD_N"/>
</dbReference>
<reference evidence="2 5" key="2">
    <citation type="submission" date="2020-08" db="EMBL/GenBank/DDBJ databases">
        <title>Genomic Encyclopedia of Type Strains, Phase IV (KMG-V): Genome sequencing to study the core and pangenomes of soil and plant-associated prokaryotes.</title>
        <authorList>
            <person name="Whitman W."/>
        </authorList>
    </citation>
    <scope>NUCLEOTIDE SEQUENCE [LARGE SCALE GENOMIC DNA]</scope>
    <source>
        <strain evidence="2 5">SEMIA 4059</strain>
    </source>
</reference>
<sequence>MQIELSSTTLSIQTLYRMFRDGDFYVDRRYQRKLVWTLEEKQKLVDSILKDFPVPLVLLAKRPSEDATYDIIDGLQRLHTIFSFIENAFRTTEGRLYDMRQLPRAAQAAKDDEREIVEDDKVLLPPTECAVFSEYVLPVTIVERADSESIIQIFERINSYGRRLSEQEQRQAGLTSRFSQLVRALSCEIRGDVSEDNVPLSVMPEISVQGVKTVHGYGISAENTFWSKQGVLHFSSLRDSLDEQMIADILACILNKEPVQRSRLSLDRIYDPSSKEYARMEALLSKYGEDDIKRDFLTVFDRIQIACENIDHGTLQSIVSKGQHHNEISTIFAALFLAFYELIIVRGMDVHDYKALVTALSDLQVTTQRKAIEPAKRRANINSIKGSVQDAFAEDDVRDIPLGKPLVYTFENSLRRSRIELPHYEFKQGLLSLDSQRNFSENTLDDIVRTICGMANIAPHRDSYIYVGVCDKIADAKRVQKLDGIDPVVFEGRYIVGIEREAKLLDLSLDSYVMKIKDKINTSALSDHLRNDMLSKLDCFVYHNLDVLRIVVPGQSRMTFLGDECFDRHLSSTVKVSIQSVPDVARRF</sequence>
<keyword evidence="5" id="KW-1185">Reference proteome</keyword>
<feature type="domain" description="GmrSD restriction endonucleases N-terminal" evidence="1">
    <location>
        <begin position="15"/>
        <end position="172"/>
    </location>
</feature>
<evidence type="ECO:0000313" key="2">
    <source>
        <dbReference type="EMBL" id="MBB6491239.1"/>
    </source>
</evidence>
<dbReference type="PANTHER" id="PTHR39639:SF1">
    <property type="entry name" value="DUF262 DOMAIN-CONTAINING PROTEIN"/>
    <property type="match status" value="1"/>
</dbReference>
<comment type="caution">
    <text evidence="3">The sequence shown here is derived from an EMBL/GenBank/DDBJ whole genome shotgun (WGS) entry which is preliminary data.</text>
</comment>
<evidence type="ECO:0000313" key="4">
    <source>
        <dbReference type="Proteomes" id="UP000471190"/>
    </source>
</evidence>
<evidence type="ECO:0000313" key="3">
    <source>
        <dbReference type="EMBL" id="NEV13005.1"/>
    </source>
</evidence>
<dbReference type="EMBL" id="JAADZA010000021">
    <property type="protein sequence ID" value="NEV13005.1"/>
    <property type="molecule type" value="Genomic_DNA"/>
</dbReference>
<protein>
    <submittedName>
        <fullName evidence="3">DUF262 domain-containing protein</fullName>
    </submittedName>
</protein>
<dbReference type="InterPro" id="IPR038461">
    <property type="entry name" value="Schlafen_AlbA_2_dom_sf"/>
</dbReference>
<dbReference type="AlphaFoldDB" id="A0A6P1CBU0"/>
<dbReference type="Proteomes" id="UP000526625">
    <property type="component" value="Unassembled WGS sequence"/>
</dbReference>
<gene>
    <name evidence="2" type="ORF">GGD45_001636</name>
    <name evidence="3" type="ORF">GXW80_18605</name>
</gene>
<organism evidence="3 4">
    <name type="scientific">Rhizobium tropici</name>
    <dbReference type="NCBI Taxonomy" id="398"/>
    <lineage>
        <taxon>Bacteria</taxon>
        <taxon>Pseudomonadati</taxon>
        <taxon>Pseudomonadota</taxon>
        <taxon>Alphaproteobacteria</taxon>
        <taxon>Hyphomicrobiales</taxon>
        <taxon>Rhizobiaceae</taxon>
        <taxon>Rhizobium/Agrobacterium group</taxon>
        <taxon>Rhizobium</taxon>
    </lineage>
</organism>
<dbReference type="RefSeq" id="WP_015341301.1">
    <property type="nucleotide sequence ID" value="NZ_JAADZA010000021.1"/>
</dbReference>